<keyword evidence="2" id="KW-1133">Transmembrane helix</keyword>
<feature type="transmembrane region" description="Helical" evidence="2">
    <location>
        <begin position="37"/>
        <end position="58"/>
    </location>
</feature>
<feature type="transmembrane region" description="Helical" evidence="2">
    <location>
        <begin position="209"/>
        <end position="228"/>
    </location>
</feature>
<evidence type="ECO:0000256" key="1">
    <source>
        <dbReference type="SAM" id="MobiDB-lite"/>
    </source>
</evidence>
<feature type="chain" id="PRO_5039219027" evidence="3">
    <location>
        <begin position="18"/>
        <end position="293"/>
    </location>
</feature>
<feature type="region of interest" description="Disordered" evidence="1">
    <location>
        <begin position="268"/>
        <end position="293"/>
    </location>
</feature>
<accession>A0A840IAP7</accession>
<comment type="caution">
    <text evidence="4">The sequence shown here is derived from an EMBL/GenBank/DDBJ whole genome shotgun (WGS) entry which is preliminary data.</text>
</comment>
<name>A0A840IAP7_9ACTN</name>
<feature type="transmembrane region" description="Helical" evidence="2">
    <location>
        <begin position="234"/>
        <end position="254"/>
    </location>
</feature>
<feature type="signal peptide" evidence="3">
    <location>
        <begin position="1"/>
        <end position="17"/>
    </location>
</feature>
<keyword evidence="3" id="KW-0732">Signal</keyword>
<feature type="transmembrane region" description="Helical" evidence="2">
    <location>
        <begin position="70"/>
        <end position="100"/>
    </location>
</feature>
<feature type="compositionally biased region" description="Low complexity" evidence="1">
    <location>
        <begin position="275"/>
        <end position="287"/>
    </location>
</feature>
<evidence type="ECO:0000313" key="5">
    <source>
        <dbReference type="Proteomes" id="UP000585272"/>
    </source>
</evidence>
<gene>
    <name evidence="4" type="ORF">BDZ31_001542</name>
</gene>
<keyword evidence="2" id="KW-0472">Membrane</keyword>
<dbReference type="RefSeq" id="WP_183340584.1">
    <property type="nucleotide sequence ID" value="NZ_JACHNU010000001.1"/>
</dbReference>
<dbReference type="AlphaFoldDB" id="A0A840IAP7"/>
<sequence length="293" mass="29625">MSSEFIAAYAGSSVAQAALVAGATATAAPMWTRALRHRAFALIPPFSLIGVVVLLRLYPDGASAFAKAALVLVPLLALLSAARLGPAAVLLTLAAIGAVLHDGHSLVGQLAALLLIGGSCLLLGALLVELTPTRWLGAGIAAMAAADLVLVASGVLGPASDVLNAAGVGEHLPQLQRVELGPLEMGYGDVFLPALVGALLASRARPRTWAAGLTLLFALAAGLVFLAFDRLPATVPVALALLVVEAAGAGRVWWRRRASLGAWLSTSRSRADTGRSPSASASCSPRAETASAA</sequence>
<proteinExistence type="predicted"/>
<feature type="transmembrane region" description="Helical" evidence="2">
    <location>
        <begin position="185"/>
        <end position="202"/>
    </location>
</feature>
<evidence type="ECO:0000256" key="3">
    <source>
        <dbReference type="SAM" id="SignalP"/>
    </source>
</evidence>
<protein>
    <submittedName>
        <fullName evidence="4">Uncharacterized protein</fullName>
    </submittedName>
</protein>
<keyword evidence="2" id="KW-0812">Transmembrane</keyword>
<feature type="transmembrane region" description="Helical" evidence="2">
    <location>
        <begin position="106"/>
        <end position="128"/>
    </location>
</feature>
<dbReference type="Proteomes" id="UP000585272">
    <property type="component" value="Unassembled WGS sequence"/>
</dbReference>
<evidence type="ECO:0000256" key="2">
    <source>
        <dbReference type="SAM" id="Phobius"/>
    </source>
</evidence>
<feature type="transmembrane region" description="Helical" evidence="2">
    <location>
        <begin position="135"/>
        <end position="156"/>
    </location>
</feature>
<dbReference type="EMBL" id="JACHNU010000001">
    <property type="protein sequence ID" value="MBB4661969.1"/>
    <property type="molecule type" value="Genomic_DNA"/>
</dbReference>
<reference evidence="4 5" key="1">
    <citation type="submission" date="2020-08" db="EMBL/GenBank/DDBJ databases">
        <title>Genomic Encyclopedia of Archaeal and Bacterial Type Strains, Phase II (KMG-II): from individual species to whole genera.</title>
        <authorList>
            <person name="Goeker M."/>
        </authorList>
    </citation>
    <scope>NUCLEOTIDE SEQUENCE [LARGE SCALE GENOMIC DNA]</scope>
    <source>
        <strain evidence="4 5">DSM 23288</strain>
    </source>
</reference>
<evidence type="ECO:0000313" key="4">
    <source>
        <dbReference type="EMBL" id="MBB4661969.1"/>
    </source>
</evidence>
<keyword evidence="5" id="KW-1185">Reference proteome</keyword>
<organism evidence="4 5">
    <name type="scientific">Conexibacter arvalis</name>
    <dbReference type="NCBI Taxonomy" id="912552"/>
    <lineage>
        <taxon>Bacteria</taxon>
        <taxon>Bacillati</taxon>
        <taxon>Actinomycetota</taxon>
        <taxon>Thermoleophilia</taxon>
        <taxon>Solirubrobacterales</taxon>
        <taxon>Conexibacteraceae</taxon>
        <taxon>Conexibacter</taxon>
    </lineage>
</organism>